<dbReference type="InterPro" id="IPR039422">
    <property type="entry name" value="MarR/SlyA-like"/>
</dbReference>
<dbReference type="PANTHER" id="PTHR33164:SF89">
    <property type="entry name" value="MARR FAMILY REGULATORY PROTEIN"/>
    <property type="match status" value="1"/>
</dbReference>
<evidence type="ECO:0000313" key="2">
    <source>
        <dbReference type="EMBL" id="MDV6226952.1"/>
    </source>
</evidence>
<dbReference type="InterPro" id="IPR000835">
    <property type="entry name" value="HTH_MarR-typ"/>
</dbReference>
<dbReference type="PROSITE" id="PS50995">
    <property type="entry name" value="HTH_MARR_2"/>
    <property type="match status" value="1"/>
</dbReference>
<accession>A0ABU4AL19</accession>
<dbReference type="RefSeq" id="WP_317561386.1">
    <property type="nucleotide sequence ID" value="NZ_JAWLIP010000005.1"/>
</dbReference>
<dbReference type="Proteomes" id="UP001185659">
    <property type="component" value="Unassembled WGS sequence"/>
</dbReference>
<dbReference type="SMART" id="SM00347">
    <property type="entry name" value="HTH_MARR"/>
    <property type="match status" value="1"/>
</dbReference>
<name>A0ABU4AL19_9HYPH</name>
<reference evidence="2 3" key="1">
    <citation type="submission" date="2023-10" db="EMBL/GenBank/DDBJ databases">
        <authorList>
            <person name="Venkata Ramana C."/>
            <person name="Sasikala C."/>
            <person name="Dhurka M."/>
        </authorList>
    </citation>
    <scope>NUCLEOTIDE SEQUENCE [LARGE SCALE GENOMIC DNA]</scope>
    <source>
        <strain evidence="2 3">KCTC 32151</strain>
    </source>
</reference>
<dbReference type="SUPFAM" id="SSF46785">
    <property type="entry name" value="Winged helix' DNA-binding domain"/>
    <property type="match status" value="1"/>
</dbReference>
<dbReference type="Gene3D" id="1.10.10.10">
    <property type="entry name" value="Winged helix-like DNA-binding domain superfamily/Winged helix DNA-binding domain"/>
    <property type="match status" value="1"/>
</dbReference>
<proteinExistence type="predicted"/>
<sequence>MSSDKTTDKAADWFRNEELRAVEKSIRRIVRANDVQSKALAKQIGLTAAQLVILKATAALGEVTTTVLSAHVDLSPATVITILDNLESRHLVERYRSRHDRRVVHTRLTPEGEALVRRAPEPMGDAFAHRLAGLDEERRNQLIAALAAIADMMAPPGGAPASAGRAKTTLSH</sequence>
<dbReference type="Pfam" id="PF01047">
    <property type="entry name" value="MarR"/>
    <property type="match status" value="1"/>
</dbReference>
<organism evidence="2 3">
    <name type="scientific">Nitratireductor aquimarinus</name>
    <dbReference type="NCBI Taxonomy" id="889300"/>
    <lineage>
        <taxon>Bacteria</taxon>
        <taxon>Pseudomonadati</taxon>
        <taxon>Pseudomonadota</taxon>
        <taxon>Alphaproteobacteria</taxon>
        <taxon>Hyphomicrobiales</taxon>
        <taxon>Phyllobacteriaceae</taxon>
        <taxon>Nitratireductor</taxon>
    </lineage>
</organism>
<gene>
    <name evidence="2" type="ORF">R2G56_11700</name>
</gene>
<evidence type="ECO:0000259" key="1">
    <source>
        <dbReference type="PROSITE" id="PS50995"/>
    </source>
</evidence>
<feature type="domain" description="HTH marR-type" evidence="1">
    <location>
        <begin position="15"/>
        <end position="151"/>
    </location>
</feature>
<dbReference type="InterPro" id="IPR036388">
    <property type="entry name" value="WH-like_DNA-bd_sf"/>
</dbReference>
<comment type="caution">
    <text evidence="2">The sequence shown here is derived from an EMBL/GenBank/DDBJ whole genome shotgun (WGS) entry which is preliminary data.</text>
</comment>
<evidence type="ECO:0000313" key="3">
    <source>
        <dbReference type="Proteomes" id="UP001185659"/>
    </source>
</evidence>
<dbReference type="PANTHER" id="PTHR33164">
    <property type="entry name" value="TRANSCRIPTIONAL REGULATOR, MARR FAMILY"/>
    <property type="match status" value="1"/>
</dbReference>
<protein>
    <submittedName>
        <fullName evidence="2">MarR family winged helix-turn-helix transcriptional regulator</fullName>
    </submittedName>
</protein>
<keyword evidence="3" id="KW-1185">Reference proteome</keyword>
<dbReference type="EMBL" id="JAWLIP010000005">
    <property type="protein sequence ID" value="MDV6226952.1"/>
    <property type="molecule type" value="Genomic_DNA"/>
</dbReference>
<dbReference type="InterPro" id="IPR036390">
    <property type="entry name" value="WH_DNA-bd_sf"/>
</dbReference>